<dbReference type="InterPro" id="IPR036691">
    <property type="entry name" value="Endo/exonu/phosph_ase_sf"/>
</dbReference>
<accession>A0AAD9XMY9</accession>
<gene>
    <name evidence="1" type="ORF">Ddye_000845</name>
</gene>
<organism evidence="1 2">
    <name type="scientific">Dipteronia dyeriana</name>
    <dbReference type="NCBI Taxonomy" id="168575"/>
    <lineage>
        <taxon>Eukaryota</taxon>
        <taxon>Viridiplantae</taxon>
        <taxon>Streptophyta</taxon>
        <taxon>Embryophyta</taxon>
        <taxon>Tracheophyta</taxon>
        <taxon>Spermatophyta</taxon>
        <taxon>Magnoliopsida</taxon>
        <taxon>eudicotyledons</taxon>
        <taxon>Gunneridae</taxon>
        <taxon>Pentapetalae</taxon>
        <taxon>rosids</taxon>
        <taxon>malvids</taxon>
        <taxon>Sapindales</taxon>
        <taxon>Sapindaceae</taxon>
        <taxon>Hippocastanoideae</taxon>
        <taxon>Acereae</taxon>
        <taxon>Dipteronia</taxon>
    </lineage>
</organism>
<dbReference type="AlphaFoldDB" id="A0AAD9XMY9"/>
<keyword evidence="2" id="KW-1185">Reference proteome</keyword>
<protein>
    <submittedName>
        <fullName evidence="1">Uncharacterized protein</fullName>
    </submittedName>
</protein>
<dbReference type="Proteomes" id="UP001280121">
    <property type="component" value="Unassembled WGS sequence"/>
</dbReference>
<dbReference type="SUPFAM" id="SSF56219">
    <property type="entry name" value="DNase I-like"/>
    <property type="match status" value="1"/>
</dbReference>
<evidence type="ECO:0000313" key="1">
    <source>
        <dbReference type="EMBL" id="KAK2662271.1"/>
    </source>
</evidence>
<sequence>MRWRFGPTAVTVDCQINIEVNNENDYGIGNNGIKNGSEDQANLSVEDSTDVGFIFKRMMKDTLRVVHVLHRLIQELVHSIVLLMETKCDNNIMEVILVRIGFKCKLVVCYVGQSSGLCLFWMEGVNVDTLSYSRYHIDVKIQSHVSKVWRLTDFYGHHMADKRSHFWMLLRRLQDVVPKI</sequence>
<name>A0AAD9XMY9_9ROSI</name>
<proteinExistence type="predicted"/>
<dbReference type="EMBL" id="JANJYI010000001">
    <property type="protein sequence ID" value="KAK2662271.1"/>
    <property type="molecule type" value="Genomic_DNA"/>
</dbReference>
<reference evidence="1" key="1">
    <citation type="journal article" date="2023" name="Plant J.">
        <title>Genome sequences and population genomics provide insights into the demographic history, inbreeding, and mutation load of two 'living fossil' tree species of Dipteronia.</title>
        <authorList>
            <person name="Feng Y."/>
            <person name="Comes H.P."/>
            <person name="Chen J."/>
            <person name="Zhu S."/>
            <person name="Lu R."/>
            <person name="Zhang X."/>
            <person name="Li P."/>
            <person name="Qiu J."/>
            <person name="Olsen K.M."/>
            <person name="Qiu Y."/>
        </authorList>
    </citation>
    <scope>NUCLEOTIDE SEQUENCE</scope>
    <source>
        <strain evidence="1">KIB01</strain>
    </source>
</reference>
<comment type="caution">
    <text evidence="1">The sequence shown here is derived from an EMBL/GenBank/DDBJ whole genome shotgun (WGS) entry which is preliminary data.</text>
</comment>
<evidence type="ECO:0000313" key="2">
    <source>
        <dbReference type="Proteomes" id="UP001280121"/>
    </source>
</evidence>